<evidence type="ECO:0000256" key="2">
    <source>
        <dbReference type="ARBA" id="ARBA00022801"/>
    </source>
</evidence>
<dbReference type="Gene3D" id="3.90.79.10">
    <property type="entry name" value="Nucleoside Triphosphate Pyrophosphohydrolase"/>
    <property type="match status" value="1"/>
</dbReference>
<organism evidence="4 5">
    <name type="scientific">Nocardioides acrostichi</name>
    <dbReference type="NCBI Taxonomy" id="2784339"/>
    <lineage>
        <taxon>Bacteria</taxon>
        <taxon>Bacillati</taxon>
        <taxon>Actinomycetota</taxon>
        <taxon>Actinomycetes</taxon>
        <taxon>Propionibacteriales</taxon>
        <taxon>Nocardioidaceae</taxon>
        <taxon>Nocardioides</taxon>
    </lineage>
</organism>
<sequence>MRGEGSDTEVLLQLRRHTGYMDDHFACGAAGHVEVGETPHAAARREACEELGVDLEELAFLTVMPRTANGAAIDERVDYFFTSRVWTGEPRVVEPEKSGGIRWCALGALDGLPYPVVPHERAVLEALRDGSSAAYTTFGFEEDA</sequence>
<dbReference type="PANTHER" id="PTHR43046:SF14">
    <property type="entry name" value="MUTT_NUDIX FAMILY PROTEIN"/>
    <property type="match status" value="1"/>
</dbReference>
<dbReference type="PROSITE" id="PS00893">
    <property type="entry name" value="NUDIX_BOX"/>
    <property type="match status" value="1"/>
</dbReference>
<name>A0A930UXU5_9ACTN</name>
<dbReference type="InterPro" id="IPR000086">
    <property type="entry name" value="NUDIX_hydrolase_dom"/>
</dbReference>
<accession>A0A930UXU5</accession>
<keyword evidence="2" id="KW-0378">Hydrolase</keyword>
<comment type="caution">
    <text evidence="4">The sequence shown here is derived from an EMBL/GenBank/DDBJ whole genome shotgun (WGS) entry which is preliminary data.</text>
</comment>
<evidence type="ECO:0000313" key="5">
    <source>
        <dbReference type="Proteomes" id="UP000656804"/>
    </source>
</evidence>
<evidence type="ECO:0000256" key="1">
    <source>
        <dbReference type="ARBA" id="ARBA00001946"/>
    </source>
</evidence>
<dbReference type="SUPFAM" id="SSF55811">
    <property type="entry name" value="Nudix"/>
    <property type="match status" value="1"/>
</dbReference>
<reference evidence="4" key="1">
    <citation type="submission" date="2020-11" db="EMBL/GenBank/DDBJ databases">
        <title>Nocardioides sp. CBS4Y-1, whole genome shotgun sequence.</title>
        <authorList>
            <person name="Tuo L."/>
        </authorList>
    </citation>
    <scope>NUCLEOTIDE SEQUENCE</scope>
    <source>
        <strain evidence="4">CBS4Y-1</strain>
    </source>
</reference>
<dbReference type="PROSITE" id="PS51462">
    <property type="entry name" value="NUDIX"/>
    <property type="match status" value="1"/>
</dbReference>
<protein>
    <submittedName>
        <fullName evidence="4">NUDIX domain-containing protein</fullName>
    </submittedName>
</protein>
<keyword evidence="5" id="KW-1185">Reference proteome</keyword>
<feature type="domain" description="Nudix hydrolase" evidence="3">
    <location>
        <begin position="1"/>
        <end position="129"/>
    </location>
</feature>
<dbReference type="EMBL" id="JADIVZ010000003">
    <property type="protein sequence ID" value="MBF4161667.1"/>
    <property type="molecule type" value="Genomic_DNA"/>
</dbReference>
<dbReference type="InterPro" id="IPR020084">
    <property type="entry name" value="NUDIX_hydrolase_CS"/>
</dbReference>
<proteinExistence type="predicted"/>
<evidence type="ECO:0000259" key="3">
    <source>
        <dbReference type="PROSITE" id="PS51462"/>
    </source>
</evidence>
<evidence type="ECO:0000313" key="4">
    <source>
        <dbReference type="EMBL" id="MBF4161667.1"/>
    </source>
</evidence>
<dbReference type="AlphaFoldDB" id="A0A930UXU5"/>
<dbReference type="Pfam" id="PF00293">
    <property type="entry name" value="NUDIX"/>
    <property type="match status" value="1"/>
</dbReference>
<dbReference type="GO" id="GO:0016787">
    <property type="term" value="F:hydrolase activity"/>
    <property type="evidence" value="ECO:0007669"/>
    <property type="project" value="UniProtKB-KW"/>
</dbReference>
<dbReference type="PANTHER" id="PTHR43046">
    <property type="entry name" value="GDP-MANNOSE MANNOSYL HYDROLASE"/>
    <property type="match status" value="1"/>
</dbReference>
<gene>
    <name evidence="4" type="ORF">ISG29_08190</name>
</gene>
<comment type="cofactor">
    <cofactor evidence="1">
        <name>Mg(2+)</name>
        <dbReference type="ChEBI" id="CHEBI:18420"/>
    </cofactor>
</comment>
<dbReference type="InterPro" id="IPR015797">
    <property type="entry name" value="NUDIX_hydrolase-like_dom_sf"/>
</dbReference>
<dbReference type="Proteomes" id="UP000656804">
    <property type="component" value="Unassembled WGS sequence"/>
</dbReference>